<protein>
    <recommendedName>
        <fullName evidence="5">Fibrillarin</fullName>
    </recommendedName>
</protein>
<evidence type="ECO:0000256" key="2">
    <source>
        <dbReference type="SAM" id="Phobius"/>
    </source>
</evidence>
<feature type="compositionally biased region" description="Gly residues" evidence="1">
    <location>
        <begin position="496"/>
        <end position="512"/>
    </location>
</feature>
<feature type="compositionally biased region" description="Basic residues" evidence="1">
    <location>
        <begin position="83"/>
        <end position="93"/>
    </location>
</feature>
<keyword evidence="2" id="KW-0472">Membrane</keyword>
<sequence length="519" mass="52839">MARTVLGGAAGLVWLMLPVMTISTGSAVAAPDHGPAAPAAAHPGPTAPTAAHPRPAAVREAGAADYAVPLAVAAAAGAAAALGHRRRTRRARTRTTPGGPPATPAGEPLADLDERAGRALVSADDCLRTSREELGFAEALVPADALAPAERAVRRAADELAAAFALRQRYDDDGARDEETRRHLLVGIIGRCAEAGRRLDAEAAGFDRLRALETDPYRALAVAEARFRELTGRVGAADATLVELDKRYAPSAVTGVLGCTEEAKDRLVFATAHLNQARRSADLGRPDAAARELRAAEGAVAQAGVLVAAVDRLAAELSTAADLVPDALAAADAALADVRKRRAEPDPGAATAGLGARLARAEAALSAVRDDLGAGPCDPLDVLTRIVRAVAPLAPGRSGVLPSAARLAALSATAAAADFVTTHRGAVGFQARTRLAEAERLLAADAADCADLLMAGQLALQARELAERDVRAWRVADPDARVSGFEGAVLGGVLLGGAPGGGPPGSFGGPGTRGRRRDA</sequence>
<evidence type="ECO:0000313" key="4">
    <source>
        <dbReference type="Proteomes" id="UP000623010"/>
    </source>
</evidence>
<organism evidence="3 4">
    <name type="scientific">Streptomyces echinoruber</name>
    <dbReference type="NCBI Taxonomy" id="68898"/>
    <lineage>
        <taxon>Bacteria</taxon>
        <taxon>Bacillati</taxon>
        <taxon>Actinomycetota</taxon>
        <taxon>Actinomycetes</taxon>
        <taxon>Kitasatosporales</taxon>
        <taxon>Streptomycetaceae</taxon>
        <taxon>Streptomyces</taxon>
    </lineage>
</organism>
<keyword evidence="4" id="KW-1185">Reference proteome</keyword>
<comment type="caution">
    <text evidence="3">The sequence shown here is derived from an EMBL/GenBank/DDBJ whole genome shotgun (WGS) entry which is preliminary data.</text>
</comment>
<dbReference type="EMBL" id="BMWH01000014">
    <property type="protein sequence ID" value="GGZ94741.1"/>
    <property type="molecule type" value="Genomic_DNA"/>
</dbReference>
<feature type="region of interest" description="Disordered" evidence="1">
    <location>
        <begin position="496"/>
        <end position="519"/>
    </location>
</feature>
<dbReference type="AlphaFoldDB" id="A0A918REC5"/>
<proteinExistence type="predicted"/>
<accession>A0A918REC5</accession>
<feature type="transmembrane region" description="Helical" evidence="2">
    <location>
        <begin position="66"/>
        <end position="84"/>
    </location>
</feature>
<keyword evidence="2" id="KW-0812">Transmembrane</keyword>
<keyword evidence="2" id="KW-1133">Transmembrane helix</keyword>
<reference evidence="3" key="1">
    <citation type="journal article" date="2014" name="Int. J. Syst. Evol. Microbiol.">
        <title>Complete genome sequence of Corynebacterium casei LMG S-19264T (=DSM 44701T), isolated from a smear-ripened cheese.</title>
        <authorList>
            <consortium name="US DOE Joint Genome Institute (JGI-PGF)"/>
            <person name="Walter F."/>
            <person name="Albersmeier A."/>
            <person name="Kalinowski J."/>
            <person name="Ruckert C."/>
        </authorList>
    </citation>
    <scope>NUCLEOTIDE SEQUENCE</scope>
    <source>
        <strain evidence="3">JCM 5016</strain>
    </source>
</reference>
<gene>
    <name evidence="3" type="ORF">GCM10010389_37160</name>
</gene>
<evidence type="ECO:0000313" key="3">
    <source>
        <dbReference type="EMBL" id="GGZ94741.1"/>
    </source>
</evidence>
<name>A0A918REC5_9ACTN</name>
<reference evidence="3" key="2">
    <citation type="submission" date="2020-09" db="EMBL/GenBank/DDBJ databases">
        <authorList>
            <person name="Sun Q."/>
            <person name="Ohkuma M."/>
        </authorList>
    </citation>
    <scope>NUCLEOTIDE SEQUENCE</scope>
    <source>
        <strain evidence="3">JCM 5016</strain>
    </source>
</reference>
<evidence type="ECO:0000256" key="1">
    <source>
        <dbReference type="SAM" id="MobiDB-lite"/>
    </source>
</evidence>
<dbReference type="Proteomes" id="UP000623010">
    <property type="component" value="Unassembled WGS sequence"/>
</dbReference>
<feature type="region of interest" description="Disordered" evidence="1">
    <location>
        <begin position="82"/>
        <end position="109"/>
    </location>
</feature>
<evidence type="ECO:0008006" key="5">
    <source>
        <dbReference type="Google" id="ProtNLM"/>
    </source>
</evidence>
<feature type="region of interest" description="Disordered" evidence="1">
    <location>
        <begin position="33"/>
        <end position="53"/>
    </location>
</feature>